<comment type="caution">
    <text evidence="3">The sequence shown here is derived from an EMBL/GenBank/DDBJ whole genome shotgun (WGS) entry which is preliminary data.</text>
</comment>
<protein>
    <submittedName>
        <fullName evidence="3">Thioredoxin family protein</fullName>
    </submittedName>
</protein>
<keyword evidence="4" id="KW-1185">Reference proteome</keyword>
<dbReference type="PANTHER" id="PTHR43640:SF1">
    <property type="entry name" value="THIOREDOXIN-DEPENDENT PEROXIREDOXIN"/>
    <property type="match status" value="1"/>
</dbReference>
<dbReference type="EMBL" id="PIPM01000007">
    <property type="protein sequence ID" value="RUO32684.1"/>
    <property type="molecule type" value="Genomic_DNA"/>
</dbReference>
<evidence type="ECO:0000256" key="1">
    <source>
        <dbReference type="SAM" id="SignalP"/>
    </source>
</evidence>
<proteinExistence type="predicted"/>
<feature type="signal peptide" evidence="1">
    <location>
        <begin position="1"/>
        <end position="21"/>
    </location>
</feature>
<dbReference type="SUPFAM" id="SSF52833">
    <property type="entry name" value="Thioredoxin-like"/>
    <property type="match status" value="1"/>
</dbReference>
<evidence type="ECO:0000313" key="3">
    <source>
        <dbReference type="EMBL" id="RUO32684.1"/>
    </source>
</evidence>
<dbReference type="InterPro" id="IPR047262">
    <property type="entry name" value="PRX-like1"/>
</dbReference>
<dbReference type="InterPro" id="IPR036249">
    <property type="entry name" value="Thioredoxin-like_sf"/>
</dbReference>
<dbReference type="OrthoDB" id="9781543at2"/>
<feature type="domain" description="Thioredoxin" evidence="2">
    <location>
        <begin position="23"/>
        <end position="178"/>
    </location>
</feature>
<dbReference type="Gene3D" id="3.40.30.10">
    <property type="entry name" value="Glutaredoxin"/>
    <property type="match status" value="1"/>
</dbReference>
<sequence>MNLKKLVIGLSAALMTTAAVANPEIGQPAPSFTAVDTQGVEHSLSDFSGSTVVLEWTNHDCPFVVKHYATNNMQNLQRELTEDGAVWLTVISSAPGTQGHVSPAQADELTANRDAAPTAVLLDEDGTVGRAYSARVTPHMYVIDAEGILQYAGGIDSIPTANHDDVARAEPWFADAARAVMAGESVDRPVTRPYGCTVKYADE</sequence>
<name>A0A432WFY2_9GAMM</name>
<dbReference type="RefSeq" id="WP_126777068.1">
    <property type="nucleotide sequence ID" value="NZ_PIPM01000007.1"/>
</dbReference>
<dbReference type="Pfam" id="PF00578">
    <property type="entry name" value="AhpC-TSA"/>
    <property type="match status" value="1"/>
</dbReference>
<dbReference type="GO" id="GO:0016491">
    <property type="term" value="F:oxidoreductase activity"/>
    <property type="evidence" value="ECO:0007669"/>
    <property type="project" value="InterPro"/>
</dbReference>
<feature type="chain" id="PRO_5019404601" evidence="1">
    <location>
        <begin position="22"/>
        <end position="203"/>
    </location>
</feature>
<evidence type="ECO:0000259" key="2">
    <source>
        <dbReference type="PROSITE" id="PS51352"/>
    </source>
</evidence>
<accession>A0A432WFY2</accession>
<dbReference type="GO" id="GO:0016209">
    <property type="term" value="F:antioxidant activity"/>
    <property type="evidence" value="ECO:0007669"/>
    <property type="project" value="InterPro"/>
</dbReference>
<keyword evidence="1" id="KW-0732">Signal</keyword>
<evidence type="ECO:0000313" key="4">
    <source>
        <dbReference type="Proteomes" id="UP000288405"/>
    </source>
</evidence>
<dbReference type="InterPro" id="IPR000866">
    <property type="entry name" value="AhpC/TSA"/>
</dbReference>
<dbReference type="PROSITE" id="PS51352">
    <property type="entry name" value="THIOREDOXIN_2"/>
    <property type="match status" value="1"/>
</dbReference>
<dbReference type="PANTHER" id="PTHR43640">
    <property type="entry name" value="OS07G0260300 PROTEIN"/>
    <property type="match status" value="1"/>
</dbReference>
<dbReference type="InterPro" id="IPR013766">
    <property type="entry name" value="Thioredoxin_domain"/>
</dbReference>
<dbReference type="Proteomes" id="UP000288405">
    <property type="component" value="Unassembled WGS sequence"/>
</dbReference>
<reference evidence="3 4" key="1">
    <citation type="journal article" date="2011" name="Front. Microbiol.">
        <title>Genomic signatures of strain selection and enhancement in Bacillus atrophaeus var. globigii, a historical biowarfare simulant.</title>
        <authorList>
            <person name="Gibbons H.S."/>
            <person name="Broomall S.M."/>
            <person name="McNew L.A."/>
            <person name="Daligault H."/>
            <person name="Chapman C."/>
            <person name="Bruce D."/>
            <person name="Karavis M."/>
            <person name="Krepps M."/>
            <person name="McGregor P.A."/>
            <person name="Hong C."/>
            <person name="Park K.H."/>
            <person name="Akmal A."/>
            <person name="Feldman A."/>
            <person name="Lin J.S."/>
            <person name="Chang W.E."/>
            <person name="Higgs B.W."/>
            <person name="Demirev P."/>
            <person name="Lindquist J."/>
            <person name="Liem A."/>
            <person name="Fochler E."/>
            <person name="Read T.D."/>
            <person name="Tapia R."/>
            <person name="Johnson S."/>
            <person name="Bishop-Lilly K.A."/>
            <person name="Detter C."/>
            <person name="Han C."/>
            <person name="Sozhamannan S."/>
            <person name="Rosenzweig C.N."/>
            <person name="Skowronski E.W."/>
        </authorList>
    </citation>
    <scope>NUCLEOTIDE SEQUENCE [LARGE SCALE GENOMIC DNA]</scope>
    <source>
        <strain evidence="3 4">GYP-17</strain>
    </source>
</reference>
<gene>
    <name evidence="3" type="ORF">CWE11_07870</name>
</gene>
<dbReference type="AlphaFoldDB" id="A0A432WFY2"/>
<organism evidence="3 4">
    <name type="scientific">Aliidiomarina sanyensis</name>
    <dbReference type="NCBI Taxonomy" id="1249555"/>
    <lineage>
        <taxon>Bacteria</taxon>
        <taxon>Pseudomonadati</taxon>
        <taxon>Pseudomonadota</taxon>
        <taxon>Gammaproteobacteria</taxon>
        <taxon>Alteromonadales</taxon>
        <taxon>Idiomarinaceae</taxon>
        <taxon>Aliidiomarina</taxon>
    </lineage>
</organism>